<dbReference type="GO" id="GO:0006974">
    <property type="term" value="P:DNA damage response"/>
    <property type="evidence" value="ECO:0007669"/>
    <property type="project" value="TreeGrafter"/>
</dbReference>
<dbReference type="Pfam" id="PF04402">
    <property type="entry name" value="SIMPL"/>
    <property type="match status" value="1"/>
</dbReference>
<dbReference type="Gene3D" id="3.30.110.170">
    <property type="entry name" value="Protein of unknown function (DUF541), domain 1"/>
    <property type="match status" value="1"/>
</dbReference>
<dbReference type="InterPro" id="IPR007497">
    <property type="entry name" value="SIMPL/DUF541"/>
</dbReference>
<dbReference type="EMBL" id="CP000109">
    <property type="protein sequence ID" value="ABB40921.1"/>
    <property type="molecule type" value="Genomic_DNA"/>
</dbReference>
<dbReference type="PANTHER" id="PTHR34387:SF1">
    <property type="entry name" value="PERIPLASMIC IMMUNOGENIC PROTEIN"/>
    <property type="match status" value="1"/>
</dbReference>
<sequence>MNFRSVLFLICLTGLFFSRIVQAEETLLNFNQIDFSVTQSQHVTNDVAHIRLIAQTEHKEANEVQRLINQKMRHAQKVLSRYPEITATTQDYRVVPVYDDHQQIQHWKGQQTLNLTLKNQPGLADILSQLQPYLNYNDMQFSVSEAQREQTMTSLLTSALAQYQTKAKLIADAFDQSSYRITQTHIQQPNPPQPFRVTANAYAAKMSSTDVSPAIKTGASRLSITVSGRVLISNLKN</sequence>
<dbReference type="InterPro" id="IPR052022">
    <property type="entry name" value="26kDa_periplasmic_antigen"/>
</dbReference>
<dbReference type="STRING" id="317025.Tcr_0325"/>
<evidence type="ECO:0008006" key="2">
    <source>
        <dbReference type="Google" id="ProtNLM"/>
    </source>
</evidence>
<accession>Q31IV2</accession>
<dbReference type="HOGENOM" id="CLU_1170227_0_0_6"/>
<dbReference type="OrthoDB" id="5615690at2"/>
<dbReference type="AlphaFoldDB" id="Q31IV2"/>
<proteinExistence type="predicted"/>
<reference evidence="1" key="1">
    <citation type="submission" date="2006-07" db="EMBL/GenBank/DDBJ databases">
        <title>Complete sequence of Thiomicrospira crunogena XCL-2.</title>
        <authorList>
            <consortium name="US DOE Joint Genome Institute"/>
            <person name="Copeland A."/>
            <person name="Lucas S."/>
            <person name="Lapidus A."/>
            <person name="Barry K."/>
            <person name="Detter J.C."/>
            <person name="Glavina del Rio T."/>
            <person name="Hammon N."/>
            <person name="Israni S."/>
            <person name="Dalin E."/>
            <person name="Tice H."/>
            <person name="Pitluck S."/>
            <person name="Chain P."/>
            <person name="Malfatti S."/>
            <person name="Shin M."/>
            <person name="Vergez L."/>
            <person name="Schmutz J."/>
            <person name="Larimer F."/>
            <person name="Land M."/>
            <person name="Hauser L."/>
            <person name="Kyrpides N."/>
            <person name="Lykidis A."/>
            <person name="Scott K.M."/>
            <person name="Sievert S."/>
            <person name="Kerfeld C."/>
            <person name="Freyermuth S."/>
            <person name="Dobrinski K."/>
            <person name="Boller A."/>
            <person name="Fitzpatrick K."/>
            <person name="Thoma P."/>
            <person name="Moore J."/>
            <person name="Richardson P."/>
        </authorList>
    </citation>
    <scope>NUCLEOTIDE SEQUENCE</scope>
    <source>
        <strain evidence="1">XCL-2</strain>
    </source>
</reference>
<name>Q31IV2_HYDCU</name>
<protein>
    <recommendedName>
        <fullName evidence="2">SIMPL domain-containing protein</fullName>
    </recommendedName>
</protein>
<dbReference type="KEGG" id="tcx:Tcr_0325"/>
<dbReference type="eggNOG" id="COG3471">
    <property type="taxonomic scope" value="Bacteria"/>
</dbReference>
<gene>
    <name evidence="1" type="ordered locus">Tcr_0325</name>
</gene>
<organism evidence="1">
    <name type="scientific">Hydrogenovibrio crunogenus (strain DSM 25203 / XCL-2)</name>
    <name type="common">Thiomicrospira crunogena</name>
    <dbReference type="NCBI Taxonomy" id="317025"/>
    <lineage>
        <taxon>Bacteria</taxon>
        <taxon>Pseudomonadati</taxon>
        <taxon>Pseudomonadota</taxon>
        <taxon>Gammaproteobacteria</taxon>
        <taxon>Thiotrichales</taxon>
        <taxon>Piscirickettsiaceae</taxon>
        <taxon>Hydrogenovibrio</taxon>
    </lineage>
</organism>
<dbReference type="Gene3D" id="3.30.70.2970">
    <property type="entry name" value="Protein of unknown function (DUF541), domain 2"/>
    <property type="match status" value="1"/>
</dbReference>
<evidence type="ECO:0000313" key="1">
    <source>
        <dbReference type="EMBL" id="ABB40921.1"/>
    </source>
</evidence>
<dbReference type="PANTHER" id="PTHR34387">
    <property type="entry name" value="SLR1258 PROTEIN"/>
    <property type="match status" value="1"/>
</dbReference>